<dbReference type="InterPro" id="IPR000212">
    <property type="entry name" value="DNA_helicase_UvrD/REP"/>
</dbReference>
<evidence type="ECO:0000256" key="7">
    <source>
        <dbReference type="ARBA" id="ARBA00023235"/>
    </source>
</evidence>
<dbReference type="GO" id="GO:0016787">
    <property type="term" value="F:hydrolase activity"/>
    <property type="evidence" value="ECO:0007669"/>
    <property type="project" value="UniProtKB-KW"/>
</dbReference>
<evidence type="ECO:0000259" key="13">
    <source>
        <dbReference type="PROSITE" id="PS51217"/>
    </source>
</evidence>
<feature type="domain" description="UvrD-like helicase C-terminal" evidence="13">
    <location>
        <begin position="316"/>
        <end position="581"/>
    </location>
</feature>
<dbReference type="Gene3D" id="3.40.50.300">
    <property type="entry name" value="P-loop containing nucleotide triphosphate hydrolases"/>
    <property type="match status" value="2"/>
</dbReference>
<dbReference type="Gene3D" id="1.10.486.10">
    <property type="entry name" value="PCRA, domain 4"/>
    <property type="match status" value="1"/>
</dbReference>
<evidence type="ECO:0000256" key="10">
    <source>
        <dbReference type="ARBA" id="ARBA00048988"/>
    </source>
</evidence>
<dbReference type="InterPro" id="IPR014017">
    <property type="entry name" value="DNA_helicase_UvrD-like_C"/>
</dbReference>
<dbReference type="Pfam" id="PF13361">
    <property type="entry name" value="UvrD_C"/>
    <property type="match status" value="1"/>
</dbReference>
<dbReference type="PROSITE" id="PS51198">
    <property type="entry name" value="UVRD_HELICASE_ATP_BIND"/>
    <property type="match status" value="1"/>
</dbReference>
<keyword evidence="4" id="KW-0347">Helicase</keyword>
<feature type="region of interest" description="Disordered" evidence="11">
    <location>
        <begin position="1"/>
        <end position="21"/>
    </location>
</feature>
<keyword evidence="2" id="KW-0547">Nucleotide-binding</keyword>
<feature type="region of interest" description="Disordered" evidence="11">
    <location>
        <begin position="646"/>
        <end position="667"/>
    </location>
</feature>
<dbReference type="EC" id="5.6.2.4" evidence="9"/>
<evidence type="ECO:0000313" key="14">
    <source>
        <dbReference type="EMBL" id="KKM87316.1"/>
    </source>
</evidence>
<feature type="compositionally biased region" description="Polar residues" evidence="11">
    <location>
        <begin position="1"/>
        <end position="14"/>
    </location>
</feature>
<dbReference type="Pfam" id="PF00580">
    <property type="entry name" value="UvrD-helicase"/>
    <property type="match status" value="1"/>
</dbReference>
<dbReference type="Gene3D" id="1.10.10.160">
    <property type="match status" value="1"/>
</dbReference>
<evidence type="ECO:0000256" key="8">
    <source>
        <dbReference type="ARBA" id="ARBA00034617"/>
    </source>
</evidence>
<evidence type="ECO:0000256" key="3">
    <source>
        <dbReference type="ARBA" id="ARBA00022801"/>
    </source>
</evidence>
<name>A0A0F9LJA6_9ZZZZ</name>
<organism evidence="14">
    <name type="scientific">marine sediment metagenome</name>
    <dbReference type="NCBI Taxonomy" id="412755"/>
    <lineage>
        <taxon>unclassified sequences</taxon>
        <taxon>metagenomes</taxon>
        <taxon>ecological metagenomes</taxon>
    </lineage>
</organism>
<dbReference type="InterPro" id="IPR014016">
    <property type="entry name" value="UvrD-like_ATP-bd"/>
</dbReference>
<dbReference type="AlphaFoldDB" id="A0A0F9LJA6"/>
<proteinExistence type="inferred from homology"/>
<comment type="similarity">
    <text evidence="1">Belongs to the helicase family. UvrD subfamily.</text>
</comment>
<evidence type="ECO:0000256" key="1">
    <source>
        <dbReference type="ARBA" id="ARBA00009922"/>
    </source>
</evidence>
<keyword evidence="5" id="KW-0067">ATP-binding</keyword>
<reference evidence="14" key="1">
    <citation type="journal article" date="2015" name="Nature">
        <title>Complex archaea that bridge the gap between prokaryotes and eukaryotes.</title>
        <authorList>
            <person name="Spang A."/>
            <person name="Saw J.H."/>
            <person name="Jorgensen S.L."/>
            <person name="Zaremba-Niedzwiedzka K."/>
            <person name="Martijn J."/>
            <person name="Lind A.E."/>
            <person name="van Eijk R."/>
            <person name="Schleper C."/>
            <person name="Guy L."/>
            <person name="Ettema T.J."/>
        </authorList>
    </citation>
    <scope>NUCLEOTIDE SEQUENCE</scope>
</reference>
<evidence type="ECO:0000256" key="5">
    <source>
        <dbReference type="ARBA" id="ARBA00022840"/>
    </source>
</evidence>
<dbReference type="PROSITE" id="PS51217">
    <property type="entry name" value="UVRD_HELICASE_CTER"/>
    <property type="match status" value="1"/>
</dbReference>
<dbReference type="CDD" id="cd17932">
    <property type="entry name" value="DEXQc_UvrD"/>
    <property type="match status" value="1"/>
</dbReference>
<feature type="domain" description="UvrD-like helicase ATP-binding" evidence="12">
    <location>
        <begin position="23"/>
        <end position="315"/>
    </location>
</feature>
<evidence type="ECO:0000256" key="6">
    <source>
        <dbReference type="ARBA" id="ARBA00023125"/>
    </source>
</evidence>
<accession>A0A0F9LJA6</accession>
<dbReference type="InterPro" id="IPR013986">
    <property type="entry name" value="DExx_box_DNA_helicase_dom_sf"/>
</dbReference>
<dbReference type="EMBL" id="LAZR01007119">
    <property type="protein sequence ID" value="KKM87316.1"/>
    <property type="molecule type" value="Genomic_DNA"/>
</dbReference>
<comment type="caution">
    <text evidence="14">The sequence shown here is derived from an EMBL/GenBank/DDBJ whole genome shotgun (WGS) entry which is preliminary data.</text>
</comment>
<keyword evidence="7" id="KW-0413">Isomerase</keyword>
<dbReference type="PANTHER" id="PTHR11070">
    <property type="entry name" value="UVRD / RECB / PCRA DNA HELICASE FAMILY MEMBER"/>
    <property type="match status" value="1"/>
</dbReference>
<dbReference type="InterPro" id="IPR027417">
    <property type="entry name" value="P-loop_NTPase"/>
</dbReference>
<evidence type="ECO:0000256" key="9">
    <source>
        <dbReference type="ARBA" id="ARBA00034808"/>
    </source>
</evidence>
<keyword evidence="3" id="KW-0378">Hydrolase</keyword>
<evidence type="ECO:0000256" key="11">
    <source>
        <dbReference type="SAM" id="MobiDB-lite"/>
    </source>
</evidence>
<dbReference type="GO" id="GO:0043138">
    <property type="term" value="F:3'-5' DNA helicase activity"/>
    <property type="evidence" value="ECO:0007669"/>
    <property type="project" value="UniProtKB-EC"/>
</dbReference>
<protein>
    <recommendedName>
        <fullName evidence="9">DNA 3'-5' helicase</fullName>
        <ecNumber evidence="9">5.6.2.4</ecNumber>
    </recommendedName>
</protein>
<dbReference type="PANTHER" id="PTHR11070:SF2">
    <property type="entry name" value="ATP-DEPENDENT DNA HELICASE SRS2"/>
    <property type="match status" value="1"/>
</dbReference>
<comment type="catalytic activity">
    <reaction evidence="8">
        <text>Couples ATP hydrolysis with the unwinding of duplex DNA by translocating in the 3'-5' direction.</text>
        <dbReference type="EC" id="5.6.2.4"/>
    </reaction>
</comment>
<keyword evidence="6" id="KW-0238">DNA-binding</keyword>
<evidence type="ECO:0000256" key="4">
    <source>
        <dbReference type="ARBA" id="ARBA00022806"/>
    </source>
</evidence>
<gene>
    <name evidence="14" type="ORF">LCGC14_1270140</name>
</gene>
<dbReference type="SUPFAM" id="SSF52540">
    <property type="entry name" value="P-loop containing nucleoside triphosphate hydrolases"/>
    <property type="match status" value="1"/>
</dbReference>
<dbReference type="GO" id="GO:0000725">
    <property type="term" value="P:recombinational repair"/>
    <property type="evidence" value="ECO:0007669"/>
    <property type="project" value="TreeGrafter"/>
</dbReference>
<comment type="catalytic activity">
    <reaction evidence="10">
        <text>ATP + H2O = ADP + phosphate + H(+)</text>
        <dbReference type="Rhea" id="RHEA:13065"/>
        <dbReference type="ChEBI" id="CHEBI:15377"/>
        <dbReference type="ChEBI" id="CHEBI:15378"/>
        <dbReference type="ChEBI" id="CHEBI:30616"/>
        <dbReference type="ChEBI" id="CHEBI:43474"/>
        <dbReference type="ChEBI" id="CHEBI:456216"/>
        <dbReference type="EC" id="5.6.2.4"/>
    </reaction>
</comment>
<dbReference type="GO" id="GO:0003677">
    <property type="term" value="F:DNA binding"/>
    <property type="evidence" value="ECO:0007669"/>
    <property type="project" value="UniProtKB-KW"/>
</dbReference>
<dbReference type="GO" id="GO:0005524">
    <property type="term" value="F:ATP binding"/>
    <property type="evidence" value="ECO:0007669"/>
    <property type="project" value="UniProtKB-KW"/>
</dbReference>
<evidence type="ECO:0000259" key="12">
    <source>
        <dbReference type="PROSITE" id="PS51198"/>
    </source>
</evidence>
<evidence type="ECO:0000256" key="2">
    <source>
        <dbReference type="ARBA" id="ARBA00022741"/>
    </source>
</evidence>
<sequence>MLSTGKTPVESLSGQPPMRDYRNDLDESQYRAANHLAGPAQVIAGPGSGKTRTLTYRIATLIENHQVEPGRILPLTFTKKAAGEMKTRLEQLLGEGRAQAVPAGTMHAWCYRTLKIQKGRSSATDIVRAWDGGIITDGMQIRLWRQAHEKAQARLTKAGEVSTEVETLKNLGMTHQALEGRAAEDQDDRDYEIAQVWRAYRKLQQNATRDGKGCIDFEDMLLETKVMLERDAELRAELMGLYDFVLIDEAQDLNPVQWQITEHLAPAPGSNLMVVGDEDQAIYAFRGAVPEDLVAFDQVYTESTRYVLDRNYRSHAHIVAAATSLIQHNKNRYDKRLWTDRTAGAPIHAEIVYSPREEAALAVHAIQETVNCDGRSYQDCAILVRCWWQTRALEDALMRARIPYIVVGGASFYGRREIRDVLAYLRLCCDPDDDDALERIFNVPNRFLGAKARERLHSAAERNDCSLFDALRATSWSKPYMRDAAIELSWTITKLFQLSRTEPPYRVIEAMLNTTKYRAYLNKEPDGEDRNDNVDELLETAGDFTSVADLVFYAQQVEASAKRHEDDVDAVSLMTFHRSKGKEFSTVVMTGCADGILPHARSDDLEEERRIAFVGITRAEDLLLMTASTEYRGRHYPPSPYFIEAGLGDPGDPDPNVLEPVTTRSNQ</sequence>